<proteinExistence type="predicted"/>
<keyword evidence="2" id="KW-1185">Reference proteome</keyword>
<dbReference type="Proteomes" id="UP000184212">
    <property type="component" value="Unassembled WGS sequence"/>
</dbReference>
<dbReference type="EMBL" id="FQWQ01000001">
    <property type="protein sequence ID" value="SHG48546.1"/>
    <property type="molecule type" value="Genomic_DNA"/>
</dbReference>
<accession>A0A1M5K6Z9</accession>
<dbReference type="PROSITE" id="PS51257">
    <property type="entry name" value="PROKAR_LIPOPROTEIN"/>
    <property type="match status" value="1"/>
</dbReference>
<dbReference type="AlphaFoldDB" id="A0A1M5K6Z9"/>
<dbReference type="OrthoDB" id="9834215at2"/>
<reference evidence="1 2" key="1">
    <citation type="submission" date="2016-11" db="EMBL/GenBank/DDBJ databases">
        <authorList>
            <person name="Jaros S."/>
            <person name="Januszkiewicz K."/>
            <person name="Wedrychowicz H."/>
        </authorList>
    </citation>
    <scope>NUCLEOTIDE SEQUENCE [LARGE SCALE GENOMIC DNA]</scope>
    <source>
        <strain evidence="1 2">DSM 24574</strain>
    </source>
</reference>
<evidence type="ECO:0000313" key="2">
    <source>
        <dbReference type="Proteomes" id="UP000184212"/>
    </source>
</evidence>
<dbReference type="RefSeq" id="WP_073130730.1">
    <property type="nucleotide sequence ID" value="NZ_FQWQ01000001.1"/>
</dbReference>
<sequence length="150" mass="17115">MKTSGRQQSLAKYLFLVLPIALAACGEKIIDLDKKNPQEITYEALPNEVRTFIDEHIDSTSSPGREMYFSTNPSVVFTYARSGVLNTGWMDDANTTYHHFFIDGVHFRMKGNKGQPFILHDGAIYFCDLDLHKDSYKTRPYFKVEAIAPK</sequence>
<organism evidence="1 2">
    <name type="scientific">Chryseolinea serpens</name>
    <dbReference type="NCBI Taxonomy" id="947013"/>
    <lineage>
        <taxon>Bacteria</taxon>
        <taxon>Pseudomonadati</taxon>
        <taxon>Bacteroidota</taxon>
        <taxon>Cytophagia</taxon>
        <taxon>Cytophagales</taxon>
        <taxon>Fulvivirgaceae</taxon>
        <taxon>Chryseolinea</taxon>
    </lineage>
</organism>
<name>A0A1M5K6Z9_9BACT</name>
<gene>
    <name evidence="1" type="ORF">SAMN04488109_0477</name>
</gene>
<protein>
    <submittedName>
        <fullName evidence="1">Uncharacterized protein</fullName>
    </submittedName>
</protein>
<evidence type="ECO:0000313" key="1">
    <source>
        <dbReference type="EMBL" id="SHG48546.1"/>
    </source>
</evidence>